<sequence>MKKMLVTAGLITAFALPLHAEMVAPTQVAFTDGAVEGSLTGTAGDPAAGRVIMNKGAGNCIACHMVSDLEEFPFHGDVGPSLDGVGDRWTEAELRGIVSNAKEMFPDTVMPSFYRTTDFVRPGNGFTGKAAEGELDPLLTAQQVEDVVSYLLTLKE</sequence>
<accession>A0A7C9INM3</accession>
<dbReference type="AlphaFoldDB" id="A0A7C9INM3"/>
<feature type="signal peptide" evidence="5">
    <location>
        <begin position="1"/>
        <end position="20"/>
    </location>
</feature>
<dbReference type="InterPro" id="IPR009056">
    <property type="entry name" value="Cyt_c-like_dom"/>
</dbReference>
<protein>
    <submittedName>
        <fullName evidence="7">Sulfur oxidation c-type cytochrome SoxX</fullName>
    </submittedName>
</protein>
<dbReference type="Proteomes" id="UP000480350">
    <property type="component" value="Unassembled WGS sequence"/>
</dbReference>
<organism evidence="7 8">
    <name type="scientific">Kangsaoukella pontilimi</name>
    <dbReference type="NCBI Taxonomy" id="2691042"/>
    <lineage>
        <taxon>Bacteria</taxon>
        <taxon>Pseudomonadati</taxon>
        <taxon>Pseudomonadota</taxon>
        <taxon>Alphaproteobacteria</taxon>
        <taxon>Rhodobacterales</taxon>
        <taxon>Paracoccaceae</taxon>
        <taxon>Kangsaoukella</taxon>
    </lineage>
</organism>
<evidence type="ECO:0000313" key="8">
    <source>
        <dbReference type="Proteomes" id="UP000480350"/>
    </source>
</evidence>
<dbReference type="PROSITE" id="PS51007">
    <property type="entry name" value="CYTC"/>
    <property type="match status" value="1"/>
</dbReference>
<dbReference type="InterPro" id="IPR036909">
    <property type="entry name" value="Cyt_c-like_dom_sf"/>
</dbReference>
<reference evidence="7 8" key="1">
    <citation type="submission" date="2019-12" db="EMBL/GenBank/DDBJ databases">
        <authorList>
            <person name="Lee S.D."/>
        </authorList>
    </citation>
    <scope>NUCLEOTIDE SEQUENCE [LARGE SCALE GENOMIC DNA]</scope>
    <source>
        <strain evidence="7 8">GH1-50</strain>
    </source>
</reference>
<dbReference type="Gene3D" id="1.10.760.10">
    <property type="entry name" value="Cytochrome c-like domain"/>
    <property type="match status" value="1"/>
</dbReference>
<dbReference type="NCBIfam" id="TIGR04485">
    <property type="entry name" value="thiosulf_SoxX"/>
    <property type="match status" value="1"/>
</dbReference>
<evidence type="ECO:0000256" key="4">
    <source>
        <dbReference type="PROSITE-ProRule" id="PRU00433"/>
    </source>
</evidence>
<feature type="chain" id="PRO_5028861565" evidence="5">
    <location>
        <begin position="21"/>
        <end position="156"/>
    </location>
</feature>
<evidence type="ECO:0000313" key="7">
    <source>
        <dbReference type="EMBL" id="MXQ07470.1"/>
    </source>
</evidence>
<evidence type="ECO:0000256" key="3">
    <source>
        <dbReference type="ARBA" id="ARBA00023004"/>
    </source>
</evidence>
<dbReference type="EMBL" id="WUPT01000001">
    <property type="protein sequence ID" value="MXQ07470.1"/>
    <property type="molecule type" value="Genomic_DNA"/>
</dbReference>
<name>A0A7C9INM3_9RHOB</name>
<keyword evidence="2 4" id="KW-0479">Metal-binding</keyword>
<dbReference type="GO" id="GO:0046872">
    <property type="term" value="F:metal ion binding"/>
    <property type="evidence" value="ECO:0007669"/>
    <property type="project" value="UniProtKB-KW"/>
</dbReference>
<dbReference type="RefSeq" id="WP_160763342.1">
    <property type="nucleotide sequence ID" value="NZ_WUPT01000001.1"/>
</dbReference>
<keyword evidence="5" id="KW-0732">Signal</keyword>
<dbReference type="SUPFAM" id="SSF46626">
    <property type="entry name" value="Cytochrome c"/>
    <property type="match status" value="1"/>
</dbReference>
<feature type="domain" description="Cytochrome c" evidence="6">
    <location>
        <begin position="44"/>
        <end position="155"/>
    </location>
</feature>
<dbReference type="InterPro" id="IPR030999">
    <property type="entry name" value="Thiosulf_SoxX"/>
</dbReference>
<evidence type="ECO:0000256" key="2">
    <source>
        <dbReference type="ARBA" id="ARBA00022723"/>
    </source>
</evidence>
<evidence type="ECO:0000256" key="5">
    <source>
        <dbReference type="SAM" id="SignalP"/>
    </source>
</evidence>
<evidence type="ECO:0000256" key="1">
    <source>
        <dbReference type="ARBA" id="ARBA00022617"/>
    </source>
</evidence>
<dbReference type="Pfam" id="PF00034">
    <property type="entry name" value="Cytochrom_C"/>
    <property type="match status" value="1"/>
</dbReference>
<reference evidence="7 8" key="2">
    <citation type="submission" date="2020-03" db="EMBL/GenBank/DDBJ databases">
        <title>Kangsaoukella pontilimi gen. nov., sp. nov., a new member of the family Rhodobacteraceae isolated from a tidal mudflat.</title>
        <authorList>
            <person name="Kim I.S."/>
        </authorList>
    </citation>
    <scope>NUCLEOTIDE SEQUENCE [LARGE SCALE GENOMIC DNA]</scope>
    <source>
        <strain evidence="7 8">GH1-50</strain>
    </source>
</reference>
<keyword evidence="1 4" id="KW-0349">Heme</keyword>
<gene>
    <name evidence="7" type="primary">soxX</name>
    <name evidence="7" type="ORF">GQ651_06375</name>
</gene>
<proteinExistence type="predicted"/>
<keyword evidence="8" id="KW-1185">Reference proteome</keyword>
<dbReference type="GO" id="GO:0020037">
    <property type="term" value="F:heme binding"/>
    <property type="evidence" value="ECO:0007669"/>
    <property type="project" value="InterPro"/>
</dbReference>
<keyword evidence="3 4" id="KW-0408">Iron</keyword>
<comment type="caution">
    <text evidence="7">The sequence shown here is derived from an EMBL/GenBank/DDBJ whole genome shotgun (WGS) entry which is preliminary data.</text>
</comment>
<evidence type="ECO:0000259" key="6">
    <source>
        <dbReference type="PROSITE" id="PS51007"/>
    </source>
</evidence>
<dbReference type="GO" id="GO:0009055">
    <property type="term" value="F:electron transfer activity"/>
    <property type="evidence" value="ECO:0007669"/>
    <property type="project" value="InterPro"/>
</dbReference>